<evidence type="ECO:0000256" key="9">
    <source>
        <dbReference type="SAM" id="Phobius"/>
    </source>
</evidence>
<dbReference type="OrthoDB" id="7725497at2759"/>
<evidence type="ECO:0000256" key="5">
    <source>
        <dbReference type="ARBA" id="ARBA00023136"/>
    </source>
</evidence>
<reference evidence="11" key="2">
    <citation type="submission" date="2022-10" db="EMBL/GenBank/DDBJ databases">
        <authorList>
            <consortium name="ENA_rothamsted_submissions"/>
            <consortium name="culmorum"/>
            <person name="King R."/>
        </authorList>
    </citation>
    <scope>NUCLEOTIDE SEQUENCE</scope>
</reference>
<evidence type="ECO:0000256" key="6">
    <source>
        <dbReference type="ARBA" id="ARBA00023170"/>
    </source>
</evidence>
<feature type="chain" id="PRO_5040213599" description="Ionotropic receptor" evidence="10">
    <location>
        <begin position="19"/>
        <end position="1001"/>
    </location>
</feature>
<reference evidence="11" key="1">
    <citation type="submission" date="2022-01" db="EMBL/GenBank/DDBJ databases">
        <authorList>
            <person name="King R."/>
        </authorList>
    </citation>
    <scope>NUCLEOTIDE SEQUENCE</scope>
</reference>
<proteinExistence type="predicted"/>
<keyword evidence="7" id="KW-0325">Glycoprotein</keyword>
<gene>
    <name evidence="11" type="ORF">CHIRRI_LOCUS13370</name>
</gene>
<dbReference type="PANTHER" id="PTHR42643:SF24">
    <property type="entry name" value="IONOTROPIC RECEPTOR 60A"/>
    <property type="match status" value="1"/>
</dbReference>
<accession>A0A9N9WY29</accession>
<keyword evidence="3 9" id="KW-0812">Transmembrane</keyword>
<keyword evidence="6" id="KW-0675">Receptor</keyword>
<feature type="transmembrane region" description="Helical" evidence="9">
    <location>
        <begin position="338"/>
        <end position="360"/>
    </location>
</feature>
<keyword evidence="5 9" id="KW-0472">Membrane</keyword>
<evidence type="ECO:0000256" key="1">
    <source>
        <dbReference type="ARBA" id="ARBA00004651"/>
    </source>
</evidence>
<dbReference type="Gene3D" id="1.10.287.70">
    <property type="match status" value="1"/>
</dbReference>
<dbReference type="Proteomes" id="UP001153620">
    <property type="component" value="Chromosome 4"/>
</dbReference>
<evidence type="ECO:0000256" key="10">
    <source>
        <dbReference type="SAM" id="SignalP"/>
    </source>
</evidence>
<evidence type="ECO:0000256" key="4">
    <source>
        <dbReference type="ARBA" id="ARBA00022989"/>
    </source>
</evidence>
<feature type="region of interest" description="Disordered" evidence="8">
    <location>
        <begin position="951"/>
        <end position="1001"/>
    </location>
</feature>
<dbReference type="InterPro" id="IPR052192">
    <property type="entry name" value="Insect_Ionotropic_Sensory_Rcpt"/>
</dbReference>
<keyword evidence="4 9" id="KW-1133">Transmembrane helix</keyword>
<evidence type="ECO:0000256" key="7">
    <source>
        <dbReference type="ARBA" id="ARBA00023180"/>
    </source>
</evidence>
<sequence length="1001" mass="116597">MHSIKCLLVFVSITSTFCEKSAIKPENDDIEVVSTAIAEVCVEFFIKKSINFDIVLYSDVDRHLSDIIDSLVKKITRNYSINLLKIKNVTLWDHLVLKSTVVLLKDSIDFEIFQNRVKSPRHNNQESTIVIYVDQTQQEPEISFESNQSFYMTNFFFLLNQELTLNLESIIFFSPTLCGSTQTQLGNSFNKSTAQWTYVLKFHHKFENLYKCPLGFAHFFSKYLYFKDEHKFMLQHASNRAEKVEIIKFLSSTENFYGFSVDMAEIMSKIMNFTPFYHRYEVSYEDLDLRTIDTISDDFYNEDYETRFTNYPADFSLVLITNKLDFNKSGFFLNPFNFHTWIAVLTSLFVACIVIFYMNLRLGIVRIRPRKDLTRPVLNVLQIVFGCPQKKLPSANFGRFFVISFIGLCLLLRICYWSQLVRFMALGVNKQELKTVEDLIDKNYTIYSCHRKSLRKKIRLPNFKINQLCQNSVEFACETLENADTNIGFIIIKETIQTYIDTCEELFTLQEHFEINLDMTVFLMSSKSISYDTFNEVLRKLTPAGIPQYLLAYHTSALYGTDRKIEEKESGKSSFDDMNKFLLVFLCITSLFCEKIEIESEVEDIDVVSTAIAEVCVEFFIKKSINFDIILYGHVDSHLSDILDGLVNKLVQNNSTNLRKIENVTFWDHLVLKSSVVLLKDSIDFGNFLNRVKSPKHNNKESTIVIYVDQAQQEPKIIFEPNRIFFMANFFFLLNRELTLTLSSFTFFSPALCGKTQARFDNSFNKSIAQWAHKLQAYHKFKNLHKCPLGFGHVFSKYLYFKDEYKQTLHANDKLLLRKFLSKSEKYYGFLVDMAEIMSKVMNFTPFYHRFEFGDHDFHIDTISDDFLGEVYQNWFTNYQTGFSAVLITNKLNFDYSGFLLDPFNFHTWMAVLTSLFVACIVIFYMNLRQNVNIIESCENSIKFTCQAPELEESSVKEPKIQESSVKAPEIQESSVKGPKTQESSVKRPKIQESSVKAPEI</sequence>
<evidence type="ECO:0000313" key="11">
    <source>
        <dbReference type="EMBL" id="CAG9810557.1"/>
    </source>
</evidence>
<keyword evidence="2" id="KW-1003">Cell membrane</keyword>
<dbReference type="AlphaFoldDB" id="A0A9N9WY29"/>
<organism evidence="11 12">
    <name type="scientific">Chironomus riparius</name>
    <dbReference type="NCBI Taxonomy" id="315576"/>
    <lineage>
        <taxon>Eukaryota</taxon>
        <taxon>Metazoa</taxon>
        <taxon>Ecdysozoa</taxon>
        <taxon>Arthropoda</taxon>
        <taxon>Hexapoda</taxon>
        <taxon>Insecta</taxon>
        <taxon>Pterygota</taxon>
        <taxon>Neoptera</taxon>
        <taxon>Endopterygota</taxon>
        <taxon>Diptera</taxon>
        <taxon>Nematocera</taxon>
        <taxon>Chironomoidea</taxon>
        <taxon>Chironomidae</taxon>
        <taxon>Chironominae</taxon>
        <taxon>Chironomus</taxon>
    </lineage>
</organism>
<evidence type="ECO:0000256" key="2">
    <source>
        <dbReference type="ARBA" id="ARBA00022475"/>
    </source>
</evidence>
<keyword evidence="10" id="KW-0732">Signal</keyword>
<dbReference type="PANTHER" id="PTHR42643">
    <property type="entry name" value="IONOTROPIC RECEPTOR 20A-RELATED"/>
    <property type="match status" value="1"/>
</dbReference>
<evidence type="ECO:0008006" key="13">
    <source>
        <dbReference type="Google" id="ProtNLM"/>
    </source>
</evidence>
<keyword evidence="12" id="KW-1185">Reference proteome</keyword>
<evidence type="ECO:0000256" key="8">
    <source>
        <dbReference type="SAM" id="MobiDB-lite"/>
    </source>
</evidence>
<name>A0A9N9WY29_9DIPT</name>
<feature type="transmembrane region" description="Helical" evidence="9">
    <location>
        <begin position="906"/>
        <end position="926"/>
    </location>
</feature>
<feature type="transmembrane region" description="Helical" evidence="9">
    <location>
        <begin position="400"/>
        <end position="419"/>
    </location>
</feature>
<feature type="signal peptide" evidence="10">
    <location>
        <begin position="1"/>
        <end position="18"/>
    </location>
</feature>
<comment type="subcellular location">
    <subcellularLocation>
        <location evidence="1">Cell membrane</location>
        <topology evidence="1">Multi-pass membrane protein</topology>
    </subcellularLocation>
</comment>
<evidence type="ECO:0000256" key="3">
    <source>
        <dbReference type="ARBA" id="ARBA00022692"/>
    </source>
</evidence>
<dbReference type="GO" id="GO:0005886">
    <property type="term" value="C:plasma membrane"/>
    <property type="evidence" value="ECO:0007669"/>
    <property type="project" value="UniProtKB-SubCell"/>
</dbReference>
<evidence type="ECO:0000313" key="12">
    <source>
        <dbReference type="Proteomes" id="UP001153620"/>
    </source>
</evidence>
<dbReference type="EMBL" id="OU895880">
    <property type="protein sequence ID" value="CAG9810557.1"/>
    <property type="molecule type" value="Genomic_DNA"/>
</dbReference>
<protein>
    <recommendedName>
        <fullName evidence="13">Ionotropic receptor</fullName>
    </recommendedName>
</protein>